<name>A0AA37HBE3_9HYPH</name>
<protein>
    <submittedName>
        <fullName evidence="2">Uncharacterized protein</fullName>
    </submittedName>
</protein>
<reference evidence="2" key="1">
    <citation type="journal article" date="2016" name="Front. Microbiol.">
        <title>Genome Sequence of the Piezophilic, Mesophilic Sulfate-Reducing Bacterium Desulfovibrio indicus J2T.</title>
        <authorList>
            <person name="Cao J."/>
            <person name="Maignien L."/>
            <person name="Shao Z."/>
            <person name="Alain K."/>
            <person name="Jebbar M."/>
        </authorList>
    </citation>
    <scope>NUCLEOTIDE SEQUENCE</scope>
    <source>
        <strain evidence="2">JCM 32048</strain>
    </source>
</reference>
<organism evidence="2 3">
    <name type="scientific">Methylobacterium frigidaeris</name>
    <dbReference type="NCBI Taxonomy" id="2038277"/>
    <lineage>
        <taxon>Bacteria</taxon>
        <taxon>Pseudomonadati</taxon>
        <taxon>Pseudomonadota</taxon>
        <taxon>Alphaproteobacteria</taxon>
        <taxon>Hyphomicrobiales</taxon>
        <taxon>Methylobacteriaceae</taxon>
        <taxon>Methylobacterium</taxon>
    </lineage>
</organism>
<gene>
    <name evidence="2" type="ORF">MPEAHAMD_2279</name>
</gene>
<evidence type="ECO:0000313" key="3">
    <source>
        <dbReference type="Proteomes" id="UP001055286"/>
    </source>
</evidence>
<feature type="region of interest" description="Disordered" evidence="1">
    <location>
        <begin position="285"/>
        <end position="306"/>
    </location>
</feature>
<proteinExistence type="predicted"/>
<dbReference type="RefSeq" id="WP_238190822.1">
    <property type="nucleotide sequence ID" value="NZ_BPQJ01000009.1"/>
</dbReference>
<keyword evidence="3" id="KW-1185">Reference proteome</keyword>
<dbReference type="Proteomes" id="UP001055286">
    <property type="component" value="Unassembled WGS sequence"/>
</dbReference>
<evidence type="ECO:0000256" key="1">
    <source>
        <dbReference type="SAM" id="MobiDB-lite"/>
    </source>
</evidence>
<dbReference type="EMBL" id="BPQJ01000009">
    <property type="protein sequence ID" value="GJD62130.1"/>
    <property type="molecule type" value="Genomic_DNA"/>
</dbReference>
<feature type="compositionally biased region" description="Low complexity" evidence="1">
    <location>
        <begin position="295"/>
        <end position="306"/>
    </location>
</feature>
<reference evidence="2" key="2">
    <citation type="submission" date="2021-08" db="EMBL/GenBank/DDBJ databases">
        <authorList>
            <person name="Tani A."/>
            <person name="Ola A."/>
            <person name="Ogura Y."/>
            <person name="Katsura K."/>
            <person name="Hayashi T."/>
        </authorList>
    </citation>
    <scope>NUCLEOTIDE SEQUENCE</scope>
    <source>
        <strain evidence="2">JCM 32048</strain>
    </source>
</reference>
<accession>A0AA37HBE3</accession>
<sequence>MQGHFAFEALEALGPVVGFTAWCSAEISAKAYASGNPLPWLRKRIADALSKIGGVEFIAVLEEEWSSAKGTYRLHLHGILGIDGSKRRLLAKVRKALRRAMGSWNGEARKHQIRFSHDLDCGWASYCTKRTWLALPGIRRLFASAPMHSSFRLSFDGPVMTMTNGVRELAKELHQEARRAVQEARKRPIAVELPQTTPEAAAPVSESLDAPARATRFRSRPTKMPMTPLPIPIVTIVGTPIITISEIWKASIGNSLPTTSRSSWPMPARAPRPVLAVQVMPIATGDRLPADARSRGPPGSSWSRHA</sequence>
<comment type="caution">
    <text evidence="2">The sequence shown here is derived from an EMBL/GenBank/DDBJ whole genome shotgun (WGS) entry which is preliminary data.</text>
</comment>
<dbReference type="AlphaFoldDB" id="A0AA37HBE3"/>
<evidence type="ECO:0000313" key="2">
    <source>
        <dbReference type="EMBL" id="GJD62130.1"/>
    </source>
</evidence>